<evidence type="ECO:0000313" key="2">
    <source>
        <dbReference type="EMBL" id="KLL09656.1"/>
    </source>
</evidence>
<sequence>MHDTLKPIVDWLRERNPEFDEIPPDLDLIENRLVDSLGFMEFILLLEDVVGRELPVTELSVDQFRTLDTIEENFFGGERSW</sequence>
<dbReference type="EMBL" id="JWIO01000068">
    <property type="protein sequence ID" value="KLL09656.1"/>
    <property type="molecule type" value="Genomic_DNA"/>
</dbReference>
<evidence type="ECO:0000313" key="3">
    <source>
        <dbReference type="Proteomes" id="UP000035425"/>
    </source>
</evidence>
<reference evidence="2 3" key="1">
    <citation type="submission" date="2014-12" db="EMBL/GenBank/DDBJ databases">
        <title>Frankia sp. BMG5.1 draft genome.</title>
        <authorList>
            <person name="Gtari M."/>
            <person name="Ghodhbane-Gtari F."/>
            <person name="Nouioui I."/>
            <person name="Ktari A."/>
            <person name="Hezbri K."/>
            <person name="Mimouni W."/>
            <person name="Sbissi I."/>
            <person name="Ayari A."/>
            <person name="Yamanaka T."/>
            <person name="Normand P."/>
            <person name="Tisa L.S."/>
            <person name="Boudabous A."/>
        </authorList>
    </citation>
    <scope>NUCLEOTIDE SEQUENCE [LARGE SCALE GENOMIC DNA]</scope>
    <source>
        <strain evidence="2 3">BMG5.1</strain>
    </source>
</reference>
<dbReference type="InterPro" id="IPR036736">
    <property type="entry name" value="ACP-like_sf"/>
</dbReference>
<dbReference type="RefSeq" id="WP_047225168.1">
    <property type="nucleotide sequence ID" value="NZ_JWIO01000068.1"/>
</dbReference>
<name>A0ABR5EYX6_9ACTN</name>
<keyword evidence="3" id="KW-1185">Reference proteome</keyword>
<comment type="caution">
    <text evidence="2">The sequence shown here is derived from an EMBL/GenBank/DDBJ whole genome shotgun (WGS) entry which is preliminary data.</text>
</comment>
<proteinExistence type="predicted"/>
<dbReference type="Proteomes" id="UP000035425">
    <property type="component" value="Unassembled WGS sequence"/>
</dbReference>
<feature type="domain" description="Carrier" evidence="1">
    <location>
        <begin position="1"/>
        <end position="78"/>
    </location>
</feature>
<dbReference type="PROSITE" id="PS50075">
    <property type="entry name" value="CARRIER"/>
    <property type="match status" value="1"/>
</dbReference>
<dbReference type="InterPro" id="IPR009081">
    <property type="entry name" value="PP-bd_ACP"/>
</dbReference>
<dbReference type="Gene3D" id="1.10.1200.10">
    <property type="entry name" value="ACP-like"/>
    <property type="match status" value="1"/>
</dbReference>
<accession>A0ABR5EYX6</accession>
<dbReference type="SUPFAM" id="SSF47336">
    <property type="entry name" value="ACP-like"/>
    <property type="match status" value="1"/>
</dbReference>
<gene>
    <name evidence="2" type="ORF">FrCorBMG51_23465</name>
</gene>
<evidence type="ECO:0000259" key="1">
    <source>
        <dbReference type="PROSITE" id="PS50075"/>
    </source>
</evidence>
<organism evidence="2 3">
    <name type="scientific">Protofrankia coriariae</name>
    <dbReference type="NCBI Taxonomy" id="1562887"/>
    <lineage>
        <taxon>Bacteria</taxon>
        <taxon>Bacillati</taxon>
        <taxon>Actinomycetota</taxon>
        <taxon>Actinomycetes</taxon>
        <taxon>Frankiales</taxon>
        <taxon>Frankiaceae</taxon>
        <taxon>Protofrankia</taxon>
    </lineage>
</organism>
<protein>
    <submittedName>
        <fullName evidence="2">Acetyl xylan esterase</fullName>
    </submittedName>
</protein>